<keyword evidence="1" id="KW-0067">ATP-binding</keyword>
<dbReference type="Pfam" id="PF02655">
    <property type="entry name" value="ATP-grasp_3"/>
    <property type="match status" value="1"/>
</dbReference>
<dbReference type="InterPro" id="IPR011761">
    <property type="entry name" value="ATP-grasp"/>
</dbReference>
<feature type="domain" description="ATP-grasp" evidence="2">
    <location>
        <begin position="116"/>
        <end position="284"/>
    </location>
</feature>
<organism evidence="3 4">
    <name type="scientific">Denitromonas halophila</name>
    <dbReference type="NCBI Taxonomy" id="1629404"/>
    <lineage>
        <taxon>Bacteria</taxon>
        <taxon>Pseudomonadati</taxon>
        <taxon>Pseudomonadota</taxon>
        <taxon>Betaproteobacteria</taxon>
        <taxon>Rhodocyclales</taxon>
        <taxon>Zoogloeaceae</taxon>
        <taxon>Denitromonas</taxon>
    </lineage>
</organism>
<dbReference type="Gene3D" id="3.30.1490.20">
    <property type="entry name" value="ATP-grasp fold, A domain"/>
    <property type="match status" value="1"/>
</dbReference>
<dbReference type="SUPFAM" id="SSF56059">
    <property type="entry name" value="Glutathione synthetase ATP-binding domain-like"/>
    <property type="match status" value="1"/>
</dbReference>
<dbReference type="PROSITE" id="PS50975">
    <property type="entry name" value="ATP_GRASP"/>
    <property type="match status" value="1"/>
</dbReference>
<dbReference type="RefSeq" id="WP_144310074.1">
    <property type="nucleotide sequence ID" value="NZ_VMNK01000013.1"/>
</dbReference>
<evidence type="ECO:0000256" key="1">
    <source>
        <dbReference type="PROSITE-ProRule" id="PRU00409"/>
    </source>
</evidence>
<comment type="caution">
    <text evidence="3">The sequence shown here is derived from an EMBL/GenBank/DDBJ whole genome shotgun (WGS) entry which is preliminary data.</text>
</comment>
<protein>
    <submittedName>
        <fullName evidence="3">ATP-grasp domain-containing protein</fullName>
    </submittedName>
</protein>
<dbReference type="EMBL" id="VMNK01000013">
    <property type="protein sequence ID" value="TVO54360.1"/>
    <property type="molecule type" value="Genomic_DNA"/>
</dbReference>
<evidence type="ECO:0000259" key="2">
    <source>
        <dbReference type="PROSITE" id="PS50975"/>
    </source>
</evidence>
<proteinExistence type="predicted"/>
<sequence>MKSILITGIGGDIAQGVATILRSQWPACRLYGTDTHEQHGGRLFVDEFFILPAASDPGYVGAVRNLLESRQIDVLLPMSEPELAVLGGLLEELGPSRCVAAGASVVSAGLDKLATVEAMRRFGLPAPWTLAVSDGAPRSYPCILKSRFGSGSRAVFVVRDAAEATYLAQRHPEAIYQELLEPADREITCAVYRTRDGRTTSLLMLRRLTGGFTGWARVIEDAETSRMCEVLAEKLDLRGSMNVQLRLTDQGPRVFEINPRFSSTVLMRHRLGFTDVVWAFEELQGNSIRFPAIAAGQVMVRIQDAVVVKDSGLGA</sequence>
<dbReference type="GO" id="GO:0005524">
    <property type="term" value="F:ATP binding"/>
    <property type="evidence" value="ECO:0007669"/>
    <property type="project" value="UniProtKB-UniRule"/>
</dbReference>
<dbReference type="Pfam" id="PF21360">
    <property type="entry name" value="PylC-like_N"/>
    <property type="match status" value="1"/>
</dbReference>
<evidence type="ECO:0000313" key="4">
    <source>
        <dbReference type="Proteomes" id="UP000319502"/>
    </source>
</evidence>
<dbReference type="InterPro" id="IPR013815">
    <property type="entry name" value="ATP_grasp_subdomain_1"/>
</dbReference>
<dbReference type="OrthoDB" id="9803907at2"/>
<dbReference type="Gene3D" id="3.30.470.20">
    <property type="entry name" value="ATP-grasp fold, B domain"/>
    <property type="match status" value="1"/>
</dbReference>
<dbReference type="AlphaFoldDB" id="A0A557QN91"/>
<dbReference type="Gene3D" id="3.40.50.20">
    <property type="match status" value="1"/>
</dbReference>
<accession>A0A557QN91</accession>
<dbReference type="GO" id="GO:0046872">
    <property type="term" value="F:metal ion binding"/>
    <property type="evidence" value="ECO:0007669"/>
    <property type="project" value="InterPro"/>
</dbReference>
<evidence type="ECO:0000313" key="3">
    <source>
        <dbReference type="EMBL" id="TVO54360.1"/>
    </source>
</evidence>
<name>A0A557QN91_9RHOO</name>
<keyword evidence="4" id="KW-1185">Reference proteome</keyword>
<dbReference type="InterPro" id="IPR048764">
    <property type="entry name" value="PylC_N"/>
</dbReference>
<keyword evidence="1" id="KW-0547">Nucleotide-binding</keyword>
<reference evidence="3 4" key="1">
    <citation type="submission" date="2019-07" db="EMBL/GenBank/DDBJ databases">
        <title>The pathways for chlorine oxyanion respiration interact through the shared metabolite chlorate.</title>
        <authorList>
            <person name="Barnum T.P."/>
            <person name="Cheng Y."/>
            <person name="Hill K.A."/>
            <person name="Lucas L.N."/>
            <person name="Carlson H.K."/>
            <person name="Coates J.D."/>
        </authorList>
    </citation>
    <scope>NUCLEOTIDE SEQUENCE [LARGE SCALE GENOMIC DNA]</scope>
    <source>
        <strain evidence="3 4">SFB-3</strain>
    </source>
</reference>
<dbReference type="Proteomes" id="UP000319502">
    <property type="component" value="Unassembled WGS sequence"/>
</dbReference>
<dbReference type="InterPro" id="IPR003806">
    <property type="entry name" value="ATP-grasp_PylC-type"/>
</dbReference>
<gene>
    <name evidence="3" type="ORF">FHP91_13385</name>
</gene>